<dbReference type="InterPro" id="IPR036396">
    <property type="entry name" value="Cyt_P450_sf"/>
</dbReference>
<evidence type="ECO:0000313" key="15">
    <source>
        <dbReference type="Proteomes" id="UP000054538"/>
    </source>
</evidence>
<feature type="binding site" description="axial binding residue" evidence="13">
    <location>
        <position position="480"/>
    </location>
    <ligand>
        <name>heme</name>
        <dbReference type="ChEBI" id="CHEBI:30413"/>
    </ligand>
    <ligandPart>
        <name>Fe</name>
        <dbReference type="ChEBI" id="CHEBI:18248"/>
    </ligandPart>
</feature>
<dbReference type="GO" id="GO:0004497">
    <property type="term" value="F:monooxygenase activity"/>
    <property type="evidence" value="ECO:0007669"/>
    <property type="project" value="UniProtKB-KW"/>
</dbReference>
<sequence length="545" mass="60497">MISTGGVLLSALAPAVALGLWTFYYHFTCPLHHLPGPKATNWLWGNILDIWKADNVDAIVQRTWVKEHGKILRYKGWFGTNRLFTLDTRALNHVLTHANDYGKPPQLRRALAQILGEGLLYAEGAQHRQQRRIMNPAFGPAQIRGLTDIFVAKAIRLRNLWSSEIANSVVSTDGAPLEIMSWLNRMTLDVIGLAGFNYDIDALGANEKPNELNVAFGIVFKAIQKLDMLFTLQVWIPPLRLIPSDRGRKIQAAQDTMKRIARGLLTEAKAAVLANATEKGGIDKNSIQGRDLLSLLVKANMASDIPENQRLSDEDVLAQVPTFLVAGHETTSTGITWALHALSLAPEMQTKLREELFSVDTETPSMDELSALPYLDAVVKETLRVHAPIGDTMRVAMKDDVLPLEKPFTGTDGVVRDGIRINKGTVIFIPILAMNRSEELWGPDAQEFKPQRWDNLPEAVSNVPGVYSHLLSFIGGPKACIAYRFSVIEMKAMLFTLVRAFEYVPAMPASRIGKKSTLLQHPIIIGDPTNKPQLTLLVKPYRKAD</sequence>
<keyword evidence="7 13" id="KW-0479">Metal-binding</keyword>
<evidence type="ECO:0000313" key="14">
    <source>
        <dbReference type="EMBL" id="KIK87548.1"/>
    </source>
</evidence>
<dbReference type="InterPro" id="IPR002403">
    <property type="entry name" value="Cyt_P450_E_grp-IV"/>
</dbReference>
<evidence type="ECO:0008006" key="16">
    <source>
        <dbReference type="Google" id="ProtNLM"/>
    </source>
</evidence>
<keyword evidence="8" id="KW-1133">Transmembrane helix</keyword>
<dbReference type="PANTHER" id="PTHR24305:SF166">
    <property type="entry name" value="CYTOCHROME P450 12A4, MITOCHONDRIAL-RELATED"/>
    <property type="match status" value="1"/>
</dbReference>
<dbReference type="GO" id="GO:0020037">
    <property type="term" value="F:heme binding"/>
    <property type="evidence" value="ECO:0007669"/>
    <property type="project" value="InterPro"/>
</dbReference>
<gene>
    <name evidence="14" type="ORF">PAXRUDRAFT_831828</name>
</gene>
<comment type="cofactor">
    <cofactor evidence="1 13">
        <name>heme</name>
        <dbReference type="ChEBI" id="CHEBI:30413"/>
    </cofactor>
</comment>
<comment type="subcellular location">
    <subcellularLocation>
        <location evidence="2">Membrane</location>
    </subcellularLocation>
</comment>
<keyword evidence="6" id="KW-0812">Transmembrane</keyword>
<evidence type="ECO:0000256" key="11">
    <source>
        <dbReference type="ARBA" id="ARBA00023033"/>
    </source>
</evidence>
<evidence type="ECO:0000256" key="6">
    <source>
        <dbReference type="ARBA" id="ARBA00022692"/>
    </source>
</evidence>
<dbReference type="EMBL" id="KN825543">
    <property type="protein sequence ID" value="KIK87548.1"/>
    <property type="molecule type" value="Genomic_DNA"/>
</dbReference>
<keyword evidence="11" id="KW-0503">Monooxygenase</keyword>
<keyword evidence="9" id="KW-0560">Oxidoreductase</keyword>
<dbReference type="CDD" id="cd11069">
    <property type="entry name" value="CYP_FUM15-like"/>
    <property type="match status" value="1"/>
</dbReference>
<evidence type="ECO:0000256" key="5">
    <source>
        <dbReference type="ARBA" id="ARBA00022617"/>
    </source>
</evidence>
<accession>A0A0D0DCV5</accession>
<comment type="similarity">
    <text evidence="4">Belongs to the cytochrome P450 family.</text>
</comment>
<dbReference type="AlphaFoldDB" id="A0A0D0DCV5"/>
<evidence type="ECO:0000256" key="10">
    <source>
        <dbReference type="ARBA" id="ARBA00023004"/>
    </source>
</evidence>
<dbReference type="OrthoDB" id="1470350at2759"/>
<name>A0A0D0DCV5_9AGAM</name>
<protein>
    <recommendedName>
        <fullName evidence="16">Cytochrome P450</fullName>
    </recommendedName>
</protein>
<dbReference type="GO" id="GO:0016020">
    <property type="term" value="C:membrane"/>
    <property type="evidence" value="ECO:0007669"/>
    <property type="project" value="UniProtKB-SubCell"/>
</dbReference>
<dbReference type="PRINTS" id="PR00385">
    <property type="entry name" value="P450"/>
</dbReference>
<dbReference type="PRINTS" id="PR00465">
    <property type="entry name" value="EP450IV"/>
</dbReference>
<evidence type="ECO:0000256" key="2">
    <source>
        <dbReference type="ARBA" id="ARBA00004370"/>
    </source>
</evidence>
<dbReference type="HOGENOM" id="CLU_001570_5_11_1"/>
<keyword evidence="15" id="KW-1185">Reference proteome</keyword>
<evidence type="ECO:0000256" key="8">
    <source>
        <dbReference type="ARBA" id="ARBA00022989"/>
    </source>
</evidence>
<reference evidence="14 15" key="1">
    <citation type="submission" date="2014-04" db="EMBL/GenBank/DDBJ databases">
        <authorList>
            <consortium name="DOE Joint Genome Institute"/>
            <person name="Kuo A."/>
            <person name="Kohler A."/>
            <person name="Jargeat P."/>
            <person name="Nagy L.G."/>
            <person name="Floudas D."/>
            <person name="Copeland A."/>
            <person name="Barry K.W."/>
            <person name="Cichocki N."/>
            <person name="Veneault-Fourrey C."/>
            <person name="LaButti K."/>
            <person name="Lindquist E.A."/>
            <person name="Lipzen A."/>
            <person name="Lundell T."/>
            <person name="Morin E."/>
            <person name="Murat C."/>
            <person name="Sun H."/>
            <person name="Tunlid A."/>
            <person name="Henrissat B."/>
            <person name="Grigoriev I.V."/>
            <person name="Hibbett D.S."/>
            <person name="Martin F."/>
            <person name="Nordberg H.P."/>
            <person name="Cantor M.N."/>
            <person name="Hua S.X."/>
        </authorList>
    </citation>
    <scope>NUCLEOTIDE SEQUENCE [LARGE SCALE GENOMIC DNA]</scope>
    <source>
        <strain evidence="14 15">Ve08.2h10</strain>
    </source>
</reference>
<reference evidence="15" key="2">
    <citation type="submission" date="2015-01" db="EMBL/GenBank/DDBJ databases">
        <title>Evolutionary Origins and Diversification of the Mycorrhizal Mutualists.</title>
        <authorList>
            <consortium name="DOE Joint Genome Institute"/>
            <consortium name="Mycorrhizal Genomics Consortium"/>
            <person name="Kohler A."/>
            <person name="Kuo A."/>
            <person name="Nagy L.G."/>
            <person name="Floudas D."/>
            <person name="Copeland A."/>
            <person name="Barry K.W."/>
            <person name="Cichocki N."/>
            <person name="Veneault-Fourrey C."/>
            <person name="LaButti K."/>
            <person name="Lindquist E.A."/>
            <person name="Lipzen A."/>
            <person name="Lundell T."/>
            <person name="Morin E."/>
            <person name="Murat C."/>
            <person name="Riley R."/>
            <person name="Ohm R."/>
            <person name="Sun H."/>
            <person name="Tunlid A."/>
            <person name="Henrissat B."/>
            <person name="Grigoriev I.V."/>
            <person name="Hibbett D.S."/>
            <person name="Martin F."/>
        </authorList>
    </citation>
    <scope>NUCLEOTIDE SEQUENCE [LARGE SCALE GENOMIC DNA]</scope>
    <source>
        <strain evidence="15">Ve08.2h10</strain>
    </source>
</reference>
<keyword evidence="5 13" id="KW-0349">Heme</keyword>
<organism evidence="14 15">
    <name type="scientific">Paxillus rubicundulus Ve08.2h10</name>
    <dbReference type="NCBI Taxonomy" id="930991"/>
    <lineage>
        <taxon>Eukaryota</taxon>
        <taxon>Fungi</taxon>
        <taxon>Dikarya</taxon>
        <taxon>Basidiomycota</taxon>
        <taxon>Agaricomycotina</taxon>
        <taxon>Agaricomycetes</taxon>
        <taxon>Agaricomycetidae</taxon>
        <taxon>Boletales</taxon>
        <taxon>Paxilineae</taxon>
        <taxon>Paxillaceae</taxon>
        <taxon>Paxillus</taxon>
    </lineage>
</organism>
<dbReference type="InParanoid" id="A0A0D0DCV5"/>
<dbReference type="GO" id="GO:0016705">
    <property type="term" value="F:oxidoreductase activity, acting on paired donors, with incorporation or reduction of molecular oxygen"/>
    <property type="evidence" value="ECO:0007669"/>
    <property type="project" value="InterPro"/>
</dbReference>
<evidence type="ECO:0000256" key="9">
    <source>
        <dbReference type="ARBA" id="ARBA00023002"/>
    </source>
</evidence>
<evidence type="ECO:0000256" key="7">
    <source>
        <dbReference type="ARBA" id="ARBA00022723"/>
    </source>
</evidence>
<comment type="pathway">
    <text evidence="3">Secondary metabolite biosynthesis; terpenoid biosynthesis.</text>
</comment>
<evidence type="ECO:0000256" key="12">
    <source>
        <dbReference type="ARBA" id="ARBA00023136"/>
    </source>
</evidence>
<dbReference type="GO" id="GO:0005506">
    <property type="term" value="F:iron ion binding"/>
    <property type="evidence" value="ECO:0007669"/>
    <property type="project" value="InterPro"/>
</dbReference>
<dbReference type="InterPro" id="IPR001128">
    <property type="entry name" value="Cyt_P450"/>
</dbReference>
<dbReference type="PANTHER" id="PTHR24305">
    <property type="entry name" value="CYTOCHROME P450"/>
    <property type="match status" value="1"/>
</dbReference>
<dbReference type="SUPFAM" id="SSF48264">
    <property type="entry name" value="Cytochrome P450"/>
    <property type="match status" value="1"/>
</dbReference>
<proteinExistence type="inferred from homology"/>
<evidence type="ECO:0000256" key="13">
    <source>
        <dbReference type="PIRSR" id="PIRSR602403-1"/>
    </source>
</evidence>
<keyword evidence="10 13" id="KW-0408">Iron</keyword>
<evidence type="ECO:0000256" key="1">
    <source>
        <dbReference type="ARBA" id="ARBA00001971"/>
    </source>
</evidence>
<dbReference type="InterPro" id="IPR050121">
    <property type="entry name" value="Cytochrome_P450_monoxygenase"/>
</dbReference>
<evidence type="ECO:0000256" key="4">
    <source>
        <dbReference type="ARBA" id="ARBA00010617"/>
    </source>
</evidence>
<keyword evidence="12" id="KW-0472">Membrane</keyword>
<dbReference type="Gene3D" id="1.10.630.10">
    <property type="entry name" value="Cytochrome P450"/>
    <property type="match status" value="1"/>
</dbReference>
<dbReference type="Proteomes" id="UP000054538">
    <property type="component" value="Unassembled WGS sequence"/>
</dbReference>
<evidence type="ECO:0000256" key="3">
    <source>
        <dbReference type="ARBA" id="ARBA00004721"/>
    </source>
</evidence>
<dbReference type="Pfam" id="PF00067">
    <property type="entry name" value="p450"/>
    <property type="match status" value="1"/>
</dbReference>
<dbReference type="STRING" id="930991.A0A0D0DCV5"/>